<evidence type="ECO:0008006" key="3">
    <source>
        <dbReference type="Google" id="ProtNLM"/>
    </source>
</evidence>
<evidence type="ECO:0000313" key="1">
    <source>
        <dbReference type="EMBL" id="KIM92362.1"/>
    </source>
</evidence>
<sequence>MYERVDGMLSNTARGYGRWVKQLAICMDFVAMEDVAAIIRHCPNLCTLIAKKNPRMQSKAESILNAIPKGLRRIELHRTWSIIRPVIPQEFAVILYQCSSIKAAFLSCEEIDFGDVLLPSQLAALVSWRPRIQHLKSLKRWGLPFLTHLTLRETEFSSELFSVVQHFGSHLLFLDIKQDVITKSTNNFFLQFCSSISKACPRLQGCVRILAGRLLWHQWLIPKSLLDWAVGVRARGIKVEDEDGMNPFYPAKHFSDECRLHYANMIDRGEEQANE</sequence>
<name>A0A0C3CRR1_PILCF</name>
<keyword evidence="2" id="KW-1185">Reference proteome</keyword>
<reference evidence="2" key="2">
    <citation type="submission" date="2015-01" db="EMBL/GenBank/DDBJ databases">
        <title>Evolutionary Origins and Diversification of the Mycorrhizal Mutualists.</title>
        <authorList>
            <consortium name="DOE Joint Genome Institute"/>
            <consortium name="Mycorrhizal Genomics Consortium"/>
            <person name="Kohler A."/>
            <person name="Kuo A."/>
            <person name="Nagy L.G."/>
            <person name="Floudas D."/>
            <person name="Copeland A."/>
            <person name="Barry K.W."/>
            <person name="Cichocki N."/>
            <person name="Veneault-Fourrey C."/>
            <person name="LaButti K."/>
            <person name="Lindquist E.A."/>
            <person name="Lipzen A."/>
            <person name="Lundell T."/>
            <person name="Morin E."/>
            <person name="Murat C."/>
            <person name="Riley R."/>
            <person name="Ohm R."/>
            <person name="Sun H."/>
            <person name="Tunlid A."/>
            <person name="Henrissat B."/>
            <person name="Grigoriev I.V."/>
            <person name="Hibbett D.S."/>
            <person name="Martin F."/>
        </authorList>
    </citation>
    <scope>NUCLEOTIDE SEQUENCE [LARGE SCALE GENOMIC DNA]</scope>
    <source>
        <strain evidence="2">F 1598</strain>
    </source>
</reference>
<evidence type="ECO:0000313" key="2">
    <source>
        <dbReference type="Proteomes" id="UP000054166"/>
    </source>
</evidence>
<reference evidence="1 2" key="1">
    <citation type="submission" date="2014-04" db="EMBL/GenBank/DDBJ databases">
        <authorList>
            <consortium name="DOE Joint Genome Institute"/>
            <person name="Kuo A."/>
            <person name="Tarkka M."/>
            <person name="Buscot F."/>
            <person name="Kohler A."/>
            <person name="Nagy L.G."/>
            <person name="Floudas D."/>
            <person name="Copeland A."/>
            <person name="Barry K.W."/>
            <person name="Cichocki N."/>
            <person name="Veneault-Fourrey C."/>
            <person name="LaButti K."/>
            <person name="Lindquist E.A."/>
            <person name="Lipzen A."/>
            <person name="Lundell T."/>
            <person name="Morin E."/>
            <person name="Murat C."/>
            <person name="Sun H."/>
            <person name="Tunlid A."/>
            <person name="Henrissat B."/>
            <person name="Grigoriev I.V."/>
            <person name="Hibbett D.S."/>
            <person name="Martin F."/>
            <person name="Nordberg H.P."/>
            <person name="Cantor M.N."/>
            <person name="Hua S.X."/>
        </authorList>
    </citation>
    <scope>NUCLEOTIDE SEQUENCE [LARGE SCALE GENOMIC DNA]</scope>
    <source>
        <strain evidence="1 2">F 1598</strain>
    </source>
</reference>
<proteinExistence type="predicted"/>
<gene>
    <name evidence="1" type="ORF">PILCRDRAFT_83542</name>
</gene>
<organism evidence="1 2">
    <name type="scientific">Piloderma croceum (strain F 1598)</name>
    <dbReference type="NCBI Taxonomy" id="765440"/>
    <lineage>
        <taxon>Eukaryota</taxon>
        <taxon>Fungi</taxon>
        <taxon>Dikarya</taxon>
        <taxon>Basidiomycota</taxon>
        <taxon>Agaricomycotina</taxon>
        <taxon>Agaricomycetes</taxon>
        <taxon>Agaricomycetidae</taxon>
        <taxon>Atheliales</taxon>
        <taxon>Atheliaceae</taxon>
        <taxon>Piloderma</taxon>
    </lineage>
</organism>
<accession>A0A0C3CRR1</accession>
<dbReference type="EMBL" id="KN832970">
    <property type="protein sequence ID" value="KIM92362.1"/>
    <property type="molecule type" value="Genomic_DNA"/>
</dbReference>
<dbReference type="Proteomes" id="UP000054166">
    <property type="component" value="Unassembled WGS sequence"/>
</dbReference>
<dbReference type="InParanoid" id="A0A0C3CRR1"/>
<dbReference type="Gene3D" id="3.80.10.10">
    <property type="entry name" value="Ribonuclease Inhibitor"/>
    <property type="match status" value="1"/>
</dbReference>
<dbReference type="AlphaFoldDB" id="A0A0C3CRR1"/>
<dbReference type="InterPro" id="IPR032675">
    <property type="entry name" value="LRR_dom_sf"/>
</dbReference>
<dbReference type="SUPFAM" id="SSF52047">
    <property type="entry name" value="RNI-like"/>
    <property type="match status" value="1"/>
</dbReference>
<dbReference type="HOGENOM" id="CLU_1012350_0_0_1"/>
<protein>
    <recommendedName>
        <fullName evidence="3">F-box domain-containing protein</fullName>
    </recommendedName>
</protein>